<dbReference type="PANTHER" id="PTHR14927">
    <property type="entry name" value="NUCLEOLAR PROTEIN 10"/>
    <property type="match status" value="1"/>
</dbReference>
<dbReference type="RefSeq" id="XP_028541608.1">
    <property type="nucleotide sequence ID" value="XM_028685807.1"/>
</dbReference>
<accession>A0A1Y1J931</accession>
<name>A0A1Y1J931_PLAGO</name>
<dbReference type="SUPFAM" id="SSF50978">
    <property type="entry name" value="WD40 repeat-like"/>
    <property type="match status" value="1"/>
</dbReference>
<dbReference type="InterPro" id="IPR036322">
    <property type="entry name" value="WD40_repeat_dom_sf"/>
</dbReference>
<dbReference type="InterPro" id="IPR040382">
    <property type="entry name" value="NOL10/Enp2"/>
</dbReference>
<evidence type="ECO:0000259" key="3">
    <source>
        <dbReference type="Pfam" id="PF23098"/>
    </source>
</evidence>
<dbReference type="Pfam" id="PF23098">
    <property type="entry name" value="Beta-prop_NOL10_N"/>
    <property type="match status" value="2"/>
</dbReference>
<dbReference type="PANTHER" id="PTHR14927:SF0">
    <property type="entry name" value="NUCLEOLAR PROTEIN 10"/>
    <property type="match status" value="1"/>
</dbReference>
<dbReference type="GeneID" id="39745717"/>
<keyword evidence="5" id="KW-1185">Reference proteome</keyword>
<dbReference type="GO" id="GO:0030686">
    <property type="term" value="C:90S preribosome"/>
    <property type="evidence" value="ECO:0007669"/>
    <property type="project" value="TreeGrafter"/>
</dbReference>
<feature type="domain" description="Nucleolar protein 10-like N-terminal" evidence="3">
    <location>
        <begin position="7"/>
        <end position="298"/>
    </location>
</feature>
<evidence type="ECO:0000313" key="4">
    <source>
        <dbReference type="EMBL" id="GAW79019.1"/>
    </source>
</evidence>
<comment type="caution">
    <text evidence="4">The sequence shown here is derived from an EMBL/GenBank/DDBJ whole genome shotgun (WGS) entry which is preliminary data.</text>
</comment>
<dbReference type="GO" id="GO:0032040">
    <property type="term" value="C:small-subunit processome"/>
    <property type="evidence" value="ECO:0007669"/>
    <property type="project" value="TreeGrafter"/>
</dbReference>
<dbReference type="InterPro" id="IPR015943">
    <property type="entry name" value="WD40/YVTN_repeat-like_dom_sf"/>
</dbReference>
<evidence type="ECO:0000256" key="1">
    <source>
        <dbReference type="SAM" id="MobiDB-lite"/>
    </source>
</evidence>
<feature type="domain" description="Nucleolar protein 10-like second" evidence="2">
    <location>
        <begin position="453"/>
        <end position="499"/>
    </location>
</feature>
<dbReference type="InterPro" id="IPR056550">
    <property type="entry name" value="NOL10_2nd"/>
</dbReference>
<evidence type="ECO:0000259" key="2">
    <source>
        <dbReference type="Pfam" id="PF23097"/>
    </source>
</evidence>
<gene>
    <name evidence="4" type="ORF">PGO_011670</name>
</gene>
<proteinExistence type="predicted"/>
<dbReference type="AlphaFoldDB" id="A0A1Y1J931"/>
<reference evidence="5" key="1">
    <citation type="submission" date="2017-04" db="EMBL/GenBank/DDBJ databases">
        <title>Plasmodium gonderi genome.</title>
        <authorList>
            <person name="Arisue N."/>
            <person name="Honma H."/>
            <person name="Kawai S."/>
            <person name="Tougan T."/>
            <person name="Tanabe K."/>
            <person name="Horii T."/>
        </authorList>
    </citation>
    <scope>NUCLEOTIDE SEQUENCE [LARGE SCALE GENOMIC DNA]</scope>
    <source>
        <strain evidence="5">ATCC 30045</strain>
    </source>
</reference>
<sequence length="587" mass="67803">MIKSFINNGIKIYSLTSGKVSPEGRGIGGLGNGGGESNTKKKKKKKSGNVGSSENSVEILHDLEFSQKSEQIKVSEDGRYLCISGMYPPQVGLYDTKEMSIKHRRHFDEEVINFEFLSNNYEKLVFLCKNRHIEFHNAAGKYYKMRIPKEGRNLMYNKENCNLYICSSFDDIYILNLQKGCFESSLRSKNEHNNFICKNMQLPIIATGGSNGILEIWDERVKKSINCLDIHEMEELTDCAFSESGLKLAVGTEKGIVKLFDIRHSKPLFVKDHCNDLPIKKIEFINTNKRTSGSAEKYSYTSLTHRFDKNESNRNSDYAGGRNITSNEWVASADSNCIKIYNENEQNLLSFHVINFESENSRNRNKNKKTNVFKLLNNDTVNINSFTFYKNSGLCFIPCDMQNVSLYFIPYIGIAPQWCNFLDNITEELEEKERYYNSNEKDDEYHTNANNLFDDYVFVTNEQVEQLNIGHLRGTSNLISYLHGYYIPTKIYADIKSVVEANNLNQVKKAIVQKRLEKKQQMRIPDKNVLINKDYVDKLLNRVNKKIDKKQKALIDAEELLKDERFNKLFYDPEYMVETVDLGDQSD</sequence>
<evidence type="ECO:0000313" key="5">
    <source>
        <dbReference type="Proteomes" id="UP000195521"/>
    </source>
</evidence>
<dbReference type="GO" id="GO:0000462">
    <property type="term" value="P:maturation of SSU-rRNA from tricistronic rRNA transcript (SSU-rRNA, 5.8S rRNA, LSU-rRNA)"/>
    <property type="evidence" value="ECO:0007669"/>
    <property type="project" value="TreeGrafter"/>
</dbReference>
<dbReference type="Proteomes" id="UP000195521">
    <property type="component" value="Unassembled WGS sequence"/>
</dbReference>
<dbReference type="Gene3D" id="2.130.10.10">
    <property type="entry name" value="YVTN repeat-like/Quinoprotein amine dehydrogenase"/>
    <property type="match status" value="1"/>
</dbReference>
<dbReference type="Pfam" id="PF23097">
    <property type="entry name" value="NOL10_2nd"/>
    <property type="match status" value="1"/>
</dbReference>
<evidence type="ECO:0008006" key="6">
    <source>
        <dbReference type="Google" id="ProtNLM"/>
    </source>
</evidence>
<dbReference type="InterPro" id="IPR056551">
    <property type="entry name" value="Beta-prop_NOL10_N"/>
</dbReference>
<feature type="domain" description="Nucleolar protein 10-like N-terminal" evidence="3">
    <location>
        <begin position="382"/>
        <end position="433"/>
    </location>
</feature>
<dbReference type="OMA" id="GYFMDVR"/>
<dbReference type="OrthoDB" id="273340at2759"/>
<dbReference type="EMBL" id="BDQF01000001">
    <property type="protein sequence ID" value="GAW79019.1"/>
    <property type="molecule type" value="Genomic_DNA"/>
</dbReference>
<feature type="region of interest" description="Disordered" evidence="1">
    <location>
        <begin position="24"/>
        <end position="53"/>
    </location>
</feature>
<organism evidence="4 5">
    <name type="scientific">Plasmodium gonderi</name>
    <dbReference type="NCBI Taxonomy" id="77519"/>
    <lineage>
        <taxon>Eukaryota</taxon>
        <taxon>Sar</taxon>
        <taxon>Alveolata</taxon>
        <taxon>Apicomplexa</taxon>
        <taxon>Aconoidasida</taxon>
        <taxon>Haemosporida</taxon>
        <taxon>Plasmodiidae</taxon>
        <taxon>Plasmodium</taxon>
        <taxon>Plasmodium (Plasmodium)</taxon>
    </lineage>
</organism>
<feature type="compositionally biased region" description="Gly residues" evidence="1">
    <location>
        <begin position="25"/>
        <end position="36"/>
    </location>
</feature>
<protein>
    <recommendedName>
        <fullName evidence="6">Nucleolar protein 10</fullName>
    </recommendedName>
</protein>